<dbReference type="Proteomes" id="UP001626550">
    <property type="component" value="Unassembled WGS sequence"/>
</dbReference>
<evidence type="ECO:0000256" key="5">
    <source>
        <dbReference type="ARBA" id="ARBA00023136"/>
    </source>
</evidence>
<comment type="caution">
    <text evidence="6">The sequence shown here is derived from an EMBL/GenBank/DDBJ whole genome shotgun (WGS) entry which is preliminary data.</text>
</comment>
<evidence type="ECO:0000256" key="3">
    <source>
        <dbReference type="ARBA" id="ARBA00022771"/>
    </source>
</evidence>
<keyword evidence="3" id="KW-0863">Zinc-finger</keyword>
<keyword evidence="7" id="KW-1185">Reference proteome</keyword>
<sequence length="157" mass="18307">MEEATAVGAAHIHLHFASFDRVLEHYVQQDDIEMALETCETFGEMKPEIWLIFLRYLLLLHASDQVKMRLALESLFTHSLPSKVHRAEIEEFRLVTPIQVVEILASSDICSIGTIREYLEAYFDNTKREVDKNRAEVQRLRQETHANQQLIRKINSQ</sequence>
<dbReference type="GO" id="GO:0008270">
    <property type="term" value="F:zinc ion binding"/>
    <property type="evidence" value="ECO:0007669"/>
    <property type="project" value="UniProtKB-KW"/>
</dbReference>
<evidence type="ECO:0000256" key="4">
    <source>
        <dbReference type="ARBA" id="ARBA00022833"/>
    </source>
</evidence>
<dbReference type="PANTHER" id="PTHR23323:SF24">
    <property type="entry name" value="VACUOLAR PROTEIN SORTING-ASSOCIATED PROTEIN 11 HOMOLOG"/>
    <property type="match status" value="1"/>
</dbReference>
<evidence type="ECO:0000256" key="2">
    <source>
        <dbReference type="ARBA" id="ARBA00022723"/>
    </source>
</evidence>
<evidence type="ECO:0000313" key="6">
    <source>
        <dbReference type="EMBL" id="KAL3310492.1"/>
    </source>
</evidence>
<protein>
    <submittedName>
        <fullName evidence="6">Vacuolar protein sorting-associated protein 11</fullName>
    </submittedName>
</protein>
<reference evidence="6 7" key="1">
    <citation type="submission" date="2024-11" db="EMBL/GenBank/DDBJ databases">
        <title>Adaptive evolution of stress response genes in parasites aligns with host niche diversity.</title>
        <authorList>
            <person name="Hahn C."/>
            <person name="Resl P."/>
        </authorList>
    </citation>
    <scope>NUCLEOTIDE SEQUENCE [LARGE SCALE GENOMIC DNA]</scope>
    <source>
        <strain evidence="6">EGGRZ-B1_66</strain>
        <tissue evidence="6">Body</tissue>
    </source>
</reference>
<name>A0ABD2PUB8_9PLAT</name>
<dbReference type="AlphaFoldDB" id="A0ABD2PUB8"/>
<comment type="subcellular location">
    <subcellularLocation>
        <location evidence="1">Late endosome membrane</location>
        <topology evidence="1">Peripheral membrane protein</topology>
        <orientation evidence="1">Cytoplasmic side</orientation>
    </subcellularLocation>
</comment>
<evidence type="ECO:0000313" key="7">
    <source>
        <dbReference type="Proteomes" id="UP001626550"/>
    </source>
</evidence>
<keyword evidence="5" id="KW-0472">Membrane</keyword>
<evidence type="ECO:0000256" key="1">
    <source>
        <dbReference type="ARBA" id="ARBA00004492"/>
    </source>
</evidence>
<keyword evidence="2" id="KW-0479">Metal-binding</keyword>
<proteinExistence type="predicted"/>
<dbReference type="EMBL" id="JBJKFK010002908">
    <property type="protein sequence ID" value="KAL3310492.1"/>
    <property type="molecule type" value="Genomic_DNA"/>
</dbReference>
<gene>
    <name evidence="6" type="primary">VPS11_2</name>
    <name evidence="6" type="ORF">Ciccas_010942</name>
</gene>
<dbReference type="GO" id="GO:0031902">
    <property type="term" value="C:late endosome membrane"/>
    <property type="evidence" value="ECO:0007669"/>
    <property type="project" value="UniProtKB-SubCell"/>
</dbReference>
<accession>A0ABD2PUB8</accession>
<organism evidence="6 7">
    <name type="scientific">Cichlidogyrus casuarinus</name>
    <dbReference type="NCBI Taxonomy" id="1844966"/>
    <lineage>
        <taxon>Eukaryota</taxon>
        <taxon>Metazoa</taxon>
        <taxon>Spiralia</taxon>
        <taxon>Lophotrochozoa</taxon>
        <taxon>Platyhelminthes</taxon>
        <taxon>Monogenea</taxon>
        <taxon>Monopisthocotylea</taxon>
        <taxon>Dactylogyridea</taxon>
        <taxon>Ancyrocephalidae</taxon>
        <taxon>Cichlidogyrus</taxon>
    </lineage>
</organism>
<dbReference type="PANTHER" id="PTHR23323">
    <property type="entry name" value="VACUOLAR PROTEIN SORTING-ASSOCIATED PROTEIN"/>
    <property type="match status" value="1"/>
</dbReference>
<keyword evidence="4" id="KW-0862">Zinc</keyword>